<sequence length="203" mass="21463">MLISAPENIVPALPSLSRTLSERSVPALMWAFGPFINANVVIETPPLPPISPMGRLGIEVGDASRVSAFTIASAVMDRWPPCRVPLTIRPSVLSSVAARTLRSLSPPIDGSPAVSMLPRVLSSPPFVASFSALPAWTRPSMFDMSPAEVMASAPLASKRPSWLSTSAVEMSESDVPAAIRAPSMLSMPLARRLMAPLPAMLPA</sequence>
<dbReference type="EMBL" id="CABPRW010000008">
    <property type="protein sequence ID" value="VVE31596.1"/>
    <property type="molecule type" value="Genomic_DNA"/>
</dbReference>
<accession>A0A5E4X5N0</accession>
<dbReference type="Proteomes" id="UP000382577">
    <property type="component" value="Unassembled WGS sequence"/>
</dbReference>
<evidence type="ECO:0000313" key="2">
    <source>
        <dbReference type="Proteomes" id="UP000382577"/>
    </source>
</evidence>
<protein>
    <submittedName>
        <fullName evidence="1">Uncharacterized protein</fullName>
    </submittedName>
</protein>
<gene>
    <name evidence="1" type="ORF">PFI31113_03640</name>
</gene>
<proteinExistence type="predicted"/>
<dbReference type="AlphaFoldDB" id="A0A5E4X5N0"/>
<evidence type="ECO:0000313" key="1">
    <source>
        <dbReference type="EMBL" id="VVE31596.1"/>
    </source>
</evidence>
<organism evidence="1 2">
    <name type="scientific">Pandoraea fibrosis</name>
    <dbReference type="NCBI Taxonomy" id="1891094"/>
    <lineage>
        <taxon>Bacteria</taxon>
        <taxon>Pseudomonadati</taxon>
        <taxon>Pseudomonadota</taxon>
        <taxon>Betaproteobacteria</taxon>
        <taxon>Burkholderiales</taxon>
        <taxon>Burkholderiaceae</taxon>
        <taxon>Pandoraea</taxon>
    </lineage>
</organism>
<name>A0A5E4X5N0_9BURK</name>
<reference evidence="1 2" key="1">
    <citation type="submission" date="2019-08" db="EMBL/GenBank/DDBJ databases">
        <authorList>
            <person name="Peeters C."/>
        </authorList>
    </citation>
    <scope>NUCLEOTIDE SEQUENCE [LARGE SCALE GENOMIC DNA]</scope>
    <source>
        <strain evidence="1 2">LMG 31113</strain>
    </source>
</reference>